<organism evidence="1 2">
    <name type="scientific">Streptosporangium lutulentum</name>
    <dbReference type="NCBI Taxonomy" id="1461250"/>
    <lineage>
        <taxon>Bacteria</taxon>
        <taxon>Bacillati</taxon>
        <taxon>Actinomycetota</taxon>
        <taxon>Actinomycetes</taxon>
        <taxon>Streptosporangiales</taxon>
        <taxon>Streptosporangiaceae</taxon>
        <taxon>Streptosporangium</taxon>
    </lineage>
</organism>
<comment type="caution">
    <text evidence="1">The sequence shown here is derived from an EMBL/GenBank/DDBJ whole genome shotgun (WGS) entry which is preliminary data.</text>
</comment>
<gene>
    <name evidence="1" type="ORF">J2853_000516</name>
</gene>
<accession>A0ABT9Q3J5</accession>
<proteinExistence type="predicted"/>
<dbReference type="RefSeq" id="WP_307554513.1">
    <property type="nucleotide sequence ID" value="NZ_JAUSQU010000001.1"/>
</dbReference>
<dbReference type="Proteomes" id="UP001225356">
    <property type="component" value="Unassembled WGS sequence"/>
</dbReference>
<dbReference type="EMBL" id="JAUSQU010000001">
    <property type="protein sequence ID" value="MDP9841305.1"/>
    <property type="molecule type" value="Genomic_DNA"/>
</dbReference>
<protein>
    <submittedName>
        <fullName evidence="1">Uncharacterized protein</fullName>
    </submittedName>
</protein>
<sequence>MIYFLTWGNASDLDVLAAWIAVRPEVPRLESVVAEPFPRR</sequence>
<evidence type="ECO:0000313" key="2">
    <source>
        <dbReference type="Proteomes" id="UP001225356"/>
    </source>
</evidence>
<keyword evidence="2" id="KW-1185">Reference proteome</keyword>
<reference evidence="1 2" key="1">
    <citation type="submission" date="2023-07" db="EMBL/GenBank/DDBJ databases">
        <title>Sequencing the genomes of 1000 actinobacteria strains.</title>
        <authorList>
            <person name="Klenk H.-P."/>
        </authorList>
    </citation>
    <scope>NUCLEOTIDE SEQUENCE [LARGE SCALE GENOMIC DNA]</scope>
    <source>
        <strain evidence="1 2">DSM 46740</strain>
    </source>
</reference>
<evidence type="ECO:0000313" key="1">
    <source>
        <dbReference type="EMBL" id="MDP9841305.1"/>
    </source>
</evidence>
<name>A0ABT9Q3J5_9ACTN</name>